<evidence type="ECO:0000313" key="2">
    <source>
        <dbReference type="EMBL" id="MFD1063285.1"/>
    </source>
</evidence>
<evidence type="ECO:0008006" key="4">
    <source>
        <dbReference type="Google" id="ProtNLM"/>
    </source>
</evidence>
<accession>A0ABW3N9Q1</accession>
<feature type="chain" id="PRO_5046243518" description="Lipoprotein" evidence="1">
    <location>
        <begin position="27"/>
        <end position="138"/>
    </location>
</feature>
<dbReference type="PROSITE" id="PS51257">
    <property type="entry name" value="PROKAR_LIPOPROTEIN"/>
    <property type="match status" value="1"/>
</dbReference>
<reference evidence="3" key="1">
    <citation type="journal article" date="2019" name="Int. J. Syst. Evol. Microbiol.">
        <title>The Global Catalogue of Microorganisms (GCM) 10K type strain sequencing project: providing services to taxonomists for standard genome sequencing and annotation.</title>
        <authorList>
            <consortium name="The Broad Institute Genomics Platform"/>
            <consortium name="The Broad Institute Genome Sequencing Center for Infectious Disease"/>
            <person name="Wu L."/>
            <person name="Ma J."/>
        </authorList>
    </citation>
    <scope>NUCLEOTIDE SEQUENCE [LARGE SCALE GENOMIC DNA]</scope>
    <source>
        <strain evidence="3">CCUG 62215</strain>
    </source>
</reference>
<feature type="signal peptide" evidence="1">
    <location>
        <begin position="1"/>
        <end position="26"/>
    </location>
</feature>
<gene>
    <name evidence="2" type="ORF">ACFQ1Q_08495</name>
</gene>
<protein>
    <recommendedName>
        <fullName evidence="4">Lipoprotein</fullName>
    </recommendedName>
</protein>
<keyword evidence="3" id="KW-1185">Reference proteome</keyword>
<dbReference type="Proteomes" id="UP001597013">
    <property type="component" value="Unassembled WGS sequence"/>
</dbReference>
<organism evidence="2 3">
    <name type="scientific">Winogradskyella litorisediminis</name>
    <dbReference type="NCBI Taxonomy" id="1156618"/>
    <lineage>
        <taxon>Bacteria</taxon>
        <taxon>Pseudomonadati</taxon>
        <taxon>Bacteroidota</taxon>
        <taxon>Flavobacteriia</taxon>
        <taxon>Flavobacteriales</taxon>
        <taxon>Flavobacteriaceae</taxon>
        <taxon>Winogradskyella</taxon>
    </lineage>
</organism>
<proteinExistence type="predicted"/>
<dbReference type="RefSeq" id="WP_386129904.1">
    <property type="nucleotide sequence ID" value="NZ_JBHTJL010000009.1"/>
</dbReference>
<keyword evidence="1" id="KW-0732">Signal</keyword>
<dbReference type="EMBL" id="JBHTJL010000009">
    <property type="protein sequence ID" value="MFD1063285.1"/>
    <property type="molecule type" value="Genomic_DNA"/>
</dbReference>
<comment type="caution">
    <text evidence="2">The sequence shown here is derived from an EMBL/GenBank/DDBJ whole genome shotgun (WGS) entry which is preliminary data.</text>
</comment>
<evidence type="ECO:0000313" key="3">
    <source>
        <dbReference type="Proteomes" id="UP001597013"/>
    </source>
</evidence>
<name>A0ABW3N9Q1_9FLAO</name>
<evidence type="ECO:0000256" key="1">
    <source>
        <dbReference type="SAM" id="SignalP"/>
    </source>
</evidence>
<sequence length="138" mass="14945">MKNFKNFRIKKVVLIFVLFVVLGCSGDDDAPEQPVINVTNLRVLAQDGFNVGVGSCINPNENYLVEITISTQNSVQLIEPVVVSYTVNGNTSSVTFTEIGIKTIPVNFVTGENVVELVDSGDSVTLNVIAPTQFELIP</sequence>